<feature type="region of interest" description="Disordered" evidence="1">
    <location>
        <begin position="20"/>
        <end position="69"/>
    </location>
</feature>
<evidence type="ECO:0000313" key="4">
    <source>
        <dbReference type="Proteomes" id="UP000199400"/>
    </source>
</evidence>
<protein>
    <submittedName>
        <fullName evidence="3">Uncharacterized protein</fullName>
    </submittedName>
</protein>
<feature type="region of interest" description="Disordered" evidence="1">
    <location>
        <begin position="197"/>
        <end position="240"/>
    </location>
</feature>
<name>A0A1I1YYF2_9BACT</name>
<reference evidence="4" key="1">
    <citation type="submission" date="2016-10" db="EMBL/GenBank/DDBJ databases">
        <authorList>
            <person name="Varghese N."/>
            <person name="Submissions S."/>
        </authorList>
    </citation>
    <scope>NUCLEOTIDE SEQUENCE [LARGE SCALE GENOMIC DNA]</scope>
    <source>
        <strain evidence="4">ATCC 25963</strain>
    </source>
</reference>
<organism evidence="3 4">
    <name type="scientific">Nannocystis exedens</name>
    <dbReference type="NCBI Taxonomy" id="54"/>
    <lineage>
        <taxon>Bacteria</taxon>
        <taxon>Pseudomonadati</taxon>
        <taxon>Myxococcota</taxon>
        <taxon>Polyangia</taxon>
        <taxon>Nannocystales</taxon>
        <taxon>Nannocystaceae</taxon>
        <taxon>Nannocystis</taxon>
    </lineage>
</organism>
<accession>A0A1I1YYF2</accession>
<sequence>MMTVWTCLLGLVMQGPAELPAHEWRPPKPAAGAASTPTAGASAGPASAKAPVKASAPSRAKKKVRRVEVGREVRAEDGALRGEEGNADGGVAASAGMGAGIGEVAGASEGGARAGEVAVASGGVARAGEVAVASGGVARAGGEVAGASGGVARAGGEVAGASGGVVRDGGEVAGARGGLAVASESVVRAGGEVAGASGGVARAGDEDGDEARGAGEVAEAEGPAEDAGRCQLDASPEGDPARWRRGRAQMFAGAAFLGVGVVGLGVMVSGWYVQRFSANELSQGTGYSEAALAPLRAQHDRGETMLAAGAVTAVFGAALGATLMATGARDVRAGRAARWSGVRVVPSLGGLVLSGRF</sequence>
<evidence type="ECO:0000313" key="3">
    <source>
        <dbReference type="EMBL" id="SFE23060.1"/>
    </source>
</evidence>
<dbReference type="Proteomes" id="UP000199400">
    <property type="component" value="Unassembled WGS sequence"/>
</dbReference>
<keyword evidence="2" id="KW-0472">Membrane</keyword>
<gene>
    <name evidence="3" type="ORF">SAMN02745121_03544</name>
</gene>
<proteinExistence type="predicted"/>
<keyword evidence="4" id="KW-1185">Reference proteome</keyword>
<evidence type="ECO:0000256" key="2">
    <source>
        <dbReference type="SAM" id="Phobius"/>
    </source>
</evidence>
<feature type="transmembrane region" description="Helical" evidence="2">
    <location>
        <begin position="305"/>
        <end position="325"/>
    </location>
</feature>
<feature type="transmembrane region" description="Helical" evidence="2">
    <location>
        <begin position="251"/>
        <end position="273"/>
    </location>
</feature>
<evidence type="ECO:0000256" key="1">
    <source>
        <dbReference type="SAM" id="MobiDB-lite"/>
    </source>
</evidence>
<keyword evidence="2" id="KW-1133">Transmembrane helix</keyword>
<dbReference type="AlphaFoldDB" id="A0A1I1YYF2"/>
<dbReference type="EMBL" id="FOMX01000010">
    <property type="protein sequence ID" value="SFE23060.1"/>
    <property type="molecule type" value="Genomic_DNA"/>
</dbReference>
<feature type="compositionally biased region" description="Low complexity" evidence="1">
    <location>
        <begin position="30"/>
        <end position="58"/>
    </location>
</feature>
<keyword evidence="2" id="KW-0812">Transmembrane</keyword>